<proteinExistence type="predicted"/>
<dbReference type="EMBL" id="BGZK01001831">
    <property type="protein sequence ID" value="GBP87021.1"/>
    <property type="molecule type" value="Genomic_DNA"/>
</dbReference>
<evidence type="ECO:0000313" key="2">
    <source>
        <dbReference type="EMBL" id="GBP87021.1"/>
    </source>
</evidence>
<name>A0A4C1ZE17_EUMVA</name>
<organism evidence="2 3">
    <name type="scientific">Eumeta variegata</name>
    <name type="common">Bagworm moth</name>
    <name type="synonym">Eumeta japonica</name>
    <dbReference type="NCBI Taxonomy" id="151549"/>
    <lineage>
        <taxon>Eukaryota</taxon>
        <taxon>Metazoa</taxon>
        <taxon>Ecdysozoa</taxon>
        <taxon>Arthropoda</taxon>
        <taxon>Hexapoda</taxon>
        <taxon>Insecta</taxon>
        <taxon>Pterygota</taxon>
        <taxon>Neoptera</taxon>
        <taxon>Endopterygota</taxon>
        <taxon>Lepidoptera</taxon>
        <taxon>Glossata</taxon>
        <taxon>Ditrysia</taxon>
        <taxon>Tineoidea</taxon>
        <taxon>Psychidae</taxon>
        <taxon>Oiketicinae</taxon>
        <taxon>Eumeta</taxon>
    </lineage>
</organism>
<evidence type="ECO:0000313" key="3">
    <source>
        <dbReference type="Proteomes" id="UP000299102"/>
    </source>
</evidence>
<comment type="caution">
    <text evidence="2">The sequence shown here is derived from an EMBL/GenBank/DDBJ whole genome shotgun (WGS) entry which is preliminary data.</text>
</comment>
<protein>
    <submittedName>
        <fullName evidence="2">Uncharacterized protein</fullName>
    </submittedName>
</protein>
<evidence type="ECO:0000256" key="1">
    <source>
        <dbReference type="SAM" id="MobiDB-lite"/>
    </source>
</evidence>
<sequence length="98" mass="11241">MSHQIAGEEVTRAVTPIQPMPPRGELLNQRQATEEQLYLVIATLLKRSIHDHGQRQIKLEERMFYSSPTPEGKRDTASTLHDVVSTPITFHHTKMLRI</sequence>
<gene>
    <name evidence="2" type="ORF">EVAR_63983_1</name>
</gene>
<keyword evidence="3" id="KW-1185">Reference proteome</keyword>
<reference evidence="2 3" key="1">
    <citation type="journal article" date="2019" name="Commun. Biol.">
        <title>The bagworm genome reveals a unique fibroin gene that provides high tensile strength.</title>
        <authorList>
            <person name="Kono N."/>
            <person name="Nakamura H."/>
            <person name="Ohtoshi R."/>
            <person name="Tomita M."/>
            <person name="Numata K."/>
            <person name="Arakawa K."/>
        </authorList>
    </citation>
    <scope>NUCLEOTIDE SEQUENCE [LARGE SCALE GENOMIC DNA]</scope>
</reference>
<dbReference type="Proteomes" id="UP000299102">
    <property type="component" value="Unassembled WGS sequence"/>
</dbReference>
<accession>A0A4C1ZE17</accession>
<feature type="region of interest" description="Disordered" evidence="1">
    <location>
        <begin position="1"/>
        <end position="24"/>
    </location>
</feature>
<dbReference type="AlphaFoldDB" id="A0A4C1ZE17"/>